<keyword evidence="3 9" id="KW-1133">Transmembrane helix</keyword>
<dbReference type="OMA" id="YWFVNDR"/>
<name>A0A1S3K8C0_LINAN</name>
<sequence length="398" mass="45479">MGDLDDFFLSFEDQMMYGTENLTAIHSIAANKEWPNASVEETSQETADPPILIHGRRFYAVVTPIIIVLGLAGNLISLCVFKNRKLRVLGASQYLIALSISDLSVLIIYVLFDWITKGLPYLGHDLTIRILALNGVCHVFLFFSYWFRFISVWIIVTFTIERYIGVCKPLQKIKMSTTRNARKTIIFCTLLGACLSLWKPLMSGVFINEEHNVAVCTHDAAHKFTSFVLDIIFALSITLVPVIIITVLNIAMVRNLVTRFRGEAVKDVMKVNNATNKLRMEMTCMLLVLSTCFVALSIPYLITWCYHMYTTFESKQRDFKYMRGVLYITRTIFYVNYCINFFLYSLTGACFRQHLAMMFCGRRMYSPAASVKTRSFSRSSGTRMTTLSLNVNNLDTFV</sequence>
<evidence type="ECO:0000256" key="7">
    <source>
        <dbReference type="ARBA" id="ARBA00023224"/>
    </source>
</evidence>
<comment type="similarity">
    <text evidence="8">Belongs to the G-protein coupled receptor 1 family.</text>
</comment>
<evidence type="ECO:0000256" key="5">
    <source>
        <dbReference type="ARBA" id="ARBA00023136"/>
    </source>
</evidence>
<dbReference type="OrthoDB" id="9990906at2759"/>
<dbReference type="PROSITE" id="PS00237">
    <property type="entry name" value="G_PROTEIN_RECEP_F1_1"/>
    <property type="match status" value="1"/>
</dbReference>
<evidence type="ECO:0000256" key="3">
    <source>
        <dbReference type="ARBA" id="ARBA00022989"/>
    </source>
</evidence>
<evidence type="ECO:0000256" key="8">
    <source>
        <dbReference type="RuleBase" id="RU000688"/>
    </source>
</evidence>
<feature type="domain" description="G-protein coupled receptors family 1 profile" evidence="10">
    <location>
        <begin position="73"/>
        <end position="344"/>
    </location>
</feature>
<dbReference type="PANTHER" id="PTHR24243">
    <property type="entry name" value="G-PROTEIN COUPLED RECEPTOR"/>
    <property type="match status" value="1"/>
</dbReference>
<evidence type="ECO:0000256" key="1">
    <source>
        <dbReference type="ARBA" id="ARBA00004141"/>
    </source>
</evidence>
<keyword evidence="5 9" id="KW-0472">Membrane</keyword>
<dbReference type="Pfam" id="PF00001">
    <property type="entry name" value="7tm_1"/>
    <property type="match status" value="1"/>
</dbReference>
<comment type="subcellular location">
    <subcellularLocation>
        <location evidence="1">Membrane</location>
        <topology evidence="1">Multi-pass membrane protein</topology>
    </subcellularLocation>
</comment>
<dbReference type="GeneID" id="106162674"/>
<dbReference type="RefSeq" id="XP_013395479.1">
    <property type="nucleotide sequence ID" value="XM_013540025.1"/>
</dbReference>
<feature type="transmembrane region" description="Helical" evidence="9">
    <location>
        <begin position="185"/>
        <end position="207"/>
    </location>
</feature>
<evidence type="ECO:0000313" key="13">
    <source>
        <dbReference type="RefSeq" id="XP_013418873.1"/>
    </source>
</evidence>
<evidence type="ECO:0000256" key="4">
    <source>
        <dbReference type="ARBA" id="ARBA00023040"/>
    </source>
</evidence>
<dbReference type="PANTHER" id="PTHR24243:SF230">
    <property type="entry name" value="G-PROTEIN COUPLED RECEPTORS FAMILY 1 PROFILE DOMAIN-CONTAINING PROTEIN"/>
    <property type="match status" value="1"/>
</dbReference>
<dbReference type="GO" id="GO:0005886">
    <property type="term" value="C:plasma membrane"/>
    <property type="evidence" value="ECO:0007669"/>
    <property type="project" value="TreeGrafter"/>
</dbReference>
<keyword evidence="2 8" id="KW-0812">Transmembrane</keyword>
<protein>
    <submittedName>
        <fullName evidence="12 13">Probable G-protein coupled receptor 139</fullName>
    </submittedName>
</protein>
<dbReference type="Proteomes" id="UP000085678">
    <property type="component" value="Unplaced"/>
</dbReference>
<keyword evidence="11" id="KW-1185">Reference proteome</keyword>
<keyword evidence="4 8" id="KW-0297">G-protein coupled receptor</keyword>
<dbReference type="STRING" id="7574.A0A1S3K8C0"/>
<dbReference type="InterPro" id="IPR017452">
    <property type="entry name" value="GPCR_Rhodpsn_7TM"/>
</dbReference>
<keyword evidence="6 8" id="KW-0675">Receptor</keyword>
<evidence type="ECO:0000313" key="12">
    <source>
        <dbReference type="RefSeq" id="XP_013395479.1"/>
    </source>
</evidence>
<feature type="transmembrane region" description="Helical" evidence="9">
    <location>
        <begin position="58"/>
        <end position="81"/>
    </location>
</feature>
<evidence type="ECO:0000259" key="10">
    <source>
        <dbReference type="PROSITE" id="PS50262"/>
    </source>
</evidence>
<feature type="transmembrane region" description="Helical" evidence="9">
    <location>
        <begin position="93"/>
        <end position="112"/>
    </location>
</feature>
<feature type="transmembrane region" description="Helical" evidence="9">
    <location>
        <begin position="145"/>
        <end position="164"/>
    </location>
</feature>
<dbReference type="AlphaFoldDB" id="A0A1S3K8C0"/>
<evidence type="ECO:0000256" key="9">
    <source>
        <dbReference type="SAM" id="Phobius"/>
    </source>
</evidence>
<keyword evidence="7 8" id="KW-0807">Transducer</keyword>
<reference evidence="12 13" key="1">
    <citation type="submission" date="2025-04" db="UniProtKB">
        <authorList>
            <consortium name="RefSeq"/>
        </authorList>
    </citation>
    <scope>IDENTIFICATION</scope>
    <source>
        <tissue evidence="12 13">Gonads</tissue>
    </source>
</reference>
<dbReference type="InterPro" id="IPR000276">
    <property type="entry name" value="GPCR_Rhodpsn"/>
</dbReference>
<dbReference type="PRINTS" id="PR00237">
    <property type="entry name" value="GPCRRHODOPSN"/>
</dbReference>
<dbReference type="RefSeq" id="XP_013418873.1">
    <property type="nucleotide sequence ID" value="XM_013563419.1"/>
</dbReference>
<dbReference type="GO" id="GO:0004930">
    <property type="term" value="F:G protein-coupled receptor activity"/>
    <property type="evidence" value="ECO:0007669"/>
    <property type="project" value="UniProtKB-KW"/>
</dbReference>
<dbReference type="KEGG" id="lak:106162674"/>
<gene>
    <name evidence="13" type="primary">LOC106179690</name>
    <name evidence="12" type="synonym">LOC106162674</name>
</gene>
<dbReference type="GeneID" id="106179690"/>
<proteinExistence type="inferred from homology"/>
<dbReference type="CDD" id="cd14978">
    <property type="entry name" value="7tmA_FMRFamide_R-like"/>
    <property type="match status" value="1"/>
</dbReference>
<evidence type="ECO:0000313" key="11">
    <source>
        <dbReference type="Proteomes" id="UP000085678"/>
    </source>
</evidence>
<feature type="transmembrane region" description="Helical" evidence="9">
    <location>
        <begin position="321"/>
        <end position="344"/>
    </location>
</feature>
<dbReference type="KEGG" id="lak:106179690"/>
<accession>A0A1S3K8C0</accession>
<feature type="transmembrane region" description="Helical" evidence="9">
    <location>
        <begin position="286"/>
        <end position="309"/>
    </location>
</feature>
<dbReference type="SUPFAM" id="SSF81321">
    <property type="entry name" value="Family A G protein-coupled receptor-like"/>
    <property type="match status" value="1"/>
</dbReference>
<dbReference type="Gene3D" id="1.20.1070.10">
    <property type="entry name" value="Rhodopsin 7-helix transmembrane proteins"/>
    <property type="match status" value="1"/>
</dbReference>
<evidence type="ECO:0000256" key="6">
    <source>
        <dbReference type="ARBA" id="ARBA00023170"/>
    </source>
</evidence>
<evidence type="ECO:0000256" key="2">
    <source>
        <dbReference type="ARBA" id="ARBA00022692"/>
    </source>
</evidence>
<feature type="transmembrane region" description="Helical" evidence="9">
    <location>
        <begin position="227"/>
        <end position="251"/>
    </location>
</feature>
<dbReference type="PROSITE" id="PS50262">
    <property type="entry name" value="G_PROTEIN_RECEP_F1_2"/>
    <property type="match status" value="1"/>
</dbReference>
<organism evidence="11 13">
    <name type="scientific">Lingula anatina</name>
    <name type="common">Brachiopod</name>
    <name type="synonym">Lingula unguis</name>
    <dbReference type="NCBI Taxonomy" id="7574"/>
    <lineage>
        <taxon>Eukaryota</taxon>
        <taxon>Metazoa</taxon>
        <taxon>Spiralia</taxon>
        <taxon>Lophotrochozoa</taxon>
        <taxon>Brachiopoda</taxon>
        <taxon>Linguliformea</taxon>
        <taxon>Lingulata</taxon>
        <taxon>Lingulida</taxon>
        <taxon>Linguloidea</taxon>
        <taxon>Lingulidae</taxon>
        <taxon>Lingula</taxon>
    </lineage>
</organism>